<dbReference type="PANTHER" id="PTHR24220">
    <property type="entry name" value="IMPORT ATP-BINDING PROTEIN"/>
    <property type="match status" value="1"/>
</dbReference>
<dbReference type="Gene3D" id="3.40.50.300">
    <property type="entry name" value="P-loop containing nucleotide triphosphate hydrolases"/>
    <property type="match status" value="1"/>
</dbReference>
<sequence>MTLALQCRGLQPQGEPPLAPLDLDVRAGSVVVIAARSGAQRNQLLLALAALEPAHCRAHMMSGVDLLKPDRRRRGRRPTGSGFISHAFPLMSNLNACANVMLPLMYHRKMPRREAMSAAHALLDAVDFRADRTALPAFLDRRSRWQALLARALGNRPPLLFIDEPFELDSVEHWTSIGDLLLSLQQQFDCTLIVETANLEFARHHAEQTVYADTQTALVLAPEEAFSPDNPYANWTAYLRRLGTYPIPA</sequence>
<dbReference type="AlphaFoldDB" id="A0A383XQI5"/>
<evidence type="ECO:0000313" key="2">
    <source>
        <dbReference type="EMBL" id="PWN54889.1"/>
    </source>
</evidence>
<dbReference type="Proteomes" id="UP000251800">
    <property type="component" value="Unassembled WGS sequence"/>
</dbReference>
<dbReference type="PROSITE" id="PS50893">
    <property type="entry name" value="ABC_TRANSPORTER_2"/>
    <property type="match status" value="1"/>
</dbReference>
<keyword evidence="3" id="KW-1185">Reference proteome</keyword>
<name>A0A383XQI5_9GAMM</name>
<evidence type="ECO:0000259" key="1">
    <source>
        <dbReference type="PROSITE" id="PS50893"/>
    </source>
</evidence>
<dbReference type="GO" id="GO:0022857">
    <property type="term" value="F:transmembrane transporter activity"/>
    <property type="evidence" value="ECO:0007669"/>
    <property type="project" value="TreeGrafter"/>
</dbReference>
<dbReference type="InterPro" id="IPR027417">
    <property type="entry name" value="P-loop_NTPase"/>
</dbReference>
<dbReference type="GO" id="GO:0005524">
    <property type="term" value="F:ATP binding"/>
    <property type="evidence" value="ECO:0007669"/>
    <property type="project" value="InterPro"/>
</dbReference>
<proteinExistence type="predicted"/>
<accession>A0A383XQI5</accession>
<protein>
    <recommendedName>
        <fullName evidence="1">ABC transporter domain-containing protein</fullName>
    </recommendedName>
</protein>
<dbReference type="EMBL" id="QEQK01000016">
    <property type="protein sequence ID" value="PWN54889.1"/>
    <property type="molecule type" value="Genomic_DNA"/>
</dbReference>
<dbReference type="GO" id="GO:0016887">
    <property type="term" value="F:ATP hydrolysis activity"/>
    <property type="evidence" value="ECO:0007669"/>
    <property type="project" value="InterPro"/>
</dbReference>
<evidence type="ECO:0000313" key="3">
    <source>
        <dbReference type="Proteomes" id="UP000251800"/>
    </source>
</evidence>
<comment type="caution">
    <text evidence="2">The sequence shown here is derived from an EMBL/GenBank/DDBJ whole genome shotgun (WGS) entry which is preliminary data.</text>
</comment>
<dbReference type="RefSeq" id="WP_109721323.1">
    <property type="nucleotide sequence ID" value="NZ_QEQK01000016.1"/>
</dbReference>
<dbReference type="GO" id="GO:0005886">
    <property type="term" value="C:plasma membrane"/>
    <property type="evidence" value="ECO:0007669"/>
    <property type="project" value="TreeGrafter"/>
</dbReference>
<dbReference type="SUPFAM" id="SSF52540">
    <property type="entry name" value="P-loop containing nucleoside triphosphate hydrolases"/>
    <property type="match status" value="1"/>
</dbReference>
<feature type="domain" description="ABC transporter" evidence="1">
    <location>
        <begin position="3"/>
        <end position="239"/>
    </location>
</feature>
<organism evidence="2 3">
    <name type="scientific">Abyssibacter profundi</name>
    <dbReference type="NCBI Taxonomy" id="2182787"/>
    <lineage>
        <taxon>Bacteria</taxon>
        <taxon>Pseudomonadati</taxon>
        <taxon>Pseudomonadota</taxon>
        <taxon>Gammaproteobacteria</taxon>
        <taxon>Chromatiales</taxon>
        <taxon>Oceanococcaceae</taxon>
        <taxon>Abyssibacter</taxon>
    </lineage>
</organism>
<dbReference type="OrthoDB" id="9802264at2"/>
<gene>
    <name evidence="2" type="ORF">DEH80_14945</name>
</gene>
<dbReference type="InterPro" id="IPR015854">
    <property type="entry name" value="ABC_transpr_LolD-like"/>
</dbReference>
<reference evidence="2 3" key="1">
    <citation type="submission" date="2018-05" db="EMBL/GenBank/DDBJ databases">
        <title>Abyssibacter profundi OUC007T gen. nov., sp. nov, a marine bacterium isolated from seawater of the Mariana Trench.</title>
        <authorList>
            <person name="Zhou S."/>
        </authorList>
    </citation>
    <scope>NUCLEOTIDE SEQUENCE [LARGE SCALE GENOMIC DNA]</scope>
    <source>
        <strain evidence="2 3">OUC007</strain>
    </source>
</reference>
<dbReference type="InterPro" id="IPR003439">
    <property type="entry name" value="ABC_transporter-like_ATP-bd"/>
</dbReference>